<evidence type="ECO:0000313" key="2">
    <source>
        <dbReference type="EMBL" id="AOR74626.1"/>
    </source>
</evidence>
<sequence>MKRDQTLRESETTLGADPVFDQQKSNNRAILKEELNYDGEW</sequence>
<name>A0A1D7ZXP0_LIMFE</name>
<reference evidence="2 3" key="1">
    <citation type="submission" date="2016-09" db="EMBL/GenBank/DDBJ databases">
        <title>Genome Sequence of the Lactobacillus fermentum strain NCC2970 (CNCM I-5068).</title>
        <authorList>
            <person name="Barretto C."/>
            <person name="Ngom-Bru C."/>
            <person name="Genevaz A."/>
            <person name="Fournier C."/>
            <person name="Moine D."/>
            <person name="Kassam M."/>
            <person name="Iltis A."/>
            <person name="Sagory-Zalkind P."/>
            <person name="Faucherand G."/>
            <person name="Descombes P."/>
            <person name="Duboux S."/>
        </authorList>
    </citation>
    <scope>NUCLEOTIDE SEQUENCE [LARGE SCALE GENOMIC DNA]</scope>
    <source>
        <strain evidence="2 3">NCC2970</strain>
    </source>
</reference>
<feature type="compositionally biased region" description="Basic and acidic residues" evidence="1">
    <location>
        <begin position="1"/>
        <end position="11"/>
    </location>
</feature>
<feature type="region of interest" description="Disordered" evidence="1">
    <location>
        <begin position="1"/>
        <end position="21"/>
    </location>
</feature>
<dbReference type="AlphaFoldDB" id="A0A1D7ZXP0"/>
<dbReference type="Proteomes" id="UP000094714">
    <property type="component" value="Chromosome"/>
</dbReference>
<organism evidence="2 3">
    <name type="scientific">Limosilactobacillus fermentum</name>
    <name type="common">Lactobacillus fermentum</name>
    <dbReference type="NCBI Taxonomy" id="1613"/>
    <lineage>
        <taxon>Bacteria</taxon>
        <taxon>Bacillati</taxon>
        <taxon>Bacillota</taxon>
        <taxon>Bacilli</taxon>
        <taxon>Lactobacillales</taxon>
        <taxon>Lactobacillaceae</taxon>
        <taxon>Limosilactobacillus</taxon>
    </lineage>
</organism>
<dbReference type="EMBL" id="CP017151">
    <property type="protein sequence ID" value="AOR74626.1"/>
    <property type="molecule type" value="Genomic_DNA"/>
</dbReference>
<accession>A0A1D7ZXP0</accession>
<proteinExistence type="predicted"/>
<protein>
    <submittedName>
        <fullName evidence="2">Uncharacterized protein</fullName>
    </submittedName>
</protein>
<evidence type="ECO:0000313" key="3">
    <source>
        <dbReference type="Proteomes" id="UP000094714"/>
    </source>
</evidence>
<gene>
    <name evidence="2" type="ORF">LACFE_CDS1172</name>
</gene>
<evidence type="ECO:0000256" key="1">
    <source>
        <dbReference type="SAM" id="MobiDB-lite"/>
    </source>
</evidence>